<dbReference type="RefSeq" id="WP_353401436.1">
    <property type="nucleotide sequence ID" value="NZ_BAABWU010000014.1"/>
</dbReference>
<feature type="domain" description="Imelysin-like" evidence="4">
    <location>
        <begin position="32"/>
        <end position="313"/>
    </location>
</feature>
<comment type="subcellular location">
    <subcellularLocation>
        <location evidence="1">Cell envelope</location>
    </subcellularLocation>
</comment>
<dbReference type="InterPro" id="IPR038352">
    <property type="entry name" value="Imelysin_sf"/>
</dbReference>
<dbReference type="Gene3D" id="1.20.1420.20">
    <property type="entry name" value="M75 peptidase, HXXE motif"/>
    <property type="match status" value="1"/>
</dbReference>
<dbReference type="InterPro" id="IPR018976">
    <property type="entry name" value="Imelysin-like"/>
</dbReference>
<keyword evidence="2 3" id="KW-0732">Signal</keyword>
<sequence length="334" mass="36629">MKHLLFALAASLALVTTAAHADVVDEILDDQILPAMQALVDSSQDLAETADRTCQPDAAPLQNAYSQAFNDWTRVSHLRFGPTETNNRAFALAFWPDSRGKTPKTLAKHLRDADPALLTPQGFAQSSIAGRGFYALEFMLYDASFTSAEPAEYRCALIATMARDIAAKAEAIQQDWQQSYAAQMRSATGRYQDKTEVKQELFKSLNTGLQMLADMRLGRPLGSFDKPRPKRAEAWRSGRSQHHIVLALQALQPLAVALAQDDDDLVARLEAAFQKPILRALRLEDPSLAGVADPAKRFRIEALQQEVNELRALIESDLGPALGVLAGFNALDGD</sequence>
<accession>A0ABQ0APE1</accession>
<dbReference type="EMBL" id="BAABWU010000014">
    <property type="protein sequence ID" value="GAA6197708.1"/>
    <property type="molecule type" value="Genomic_DNA"/>
</dbReference>
<reference evidence="5 6" key="1">
    <citation type="submission" date="2024-04" db="EMBL/GenBank/DDBJ databases">
        <title>Draft genome sequence of Pseudophaeobacter arcticus NBRC 116598.</title>
        <authorList>
            <person name="Miyakawa T."/>
            <person name="Kusuya Y."/>
            <person name="Miura T."/>
        </authorList>
    </citation>
    <scope>NUCLEOTIDE SEQUENCE [LARGE SCALE GENOMIC DNA]</scope>
    <source>
        <strain evidence="5 6">SU-CL00105</strain>
    </source>
</reference>
<evidence type="ECO:0000256" key="3">
    <source>
        <dbReference type="SAM" id="SignalP"/>
    </source>
</evidence>
<proteinExistence type="predicted"/>
<evidence type="ECO:0000313" key="5">
    <source>
        <dbReference type="EMBL" id="GAA6197708.1"/>
    </source>
</evidence>
<dbReference type="Pfam" id="PF09375">
    <property type="entry name" value="Peptidase_M75"/>
    <property type="match status" value="1"/>
</dbReference>
<name>A0ABQ0APE1_9RHOB</name>
<keyword evidence="6" id="KW-1185">Reference proteome</keyword>
<organism evidence="5 6">
    <name type="scientific">Pseudophaeobacter arcticus</name>
    <dbReference type="NCBI Taxonomy" id="385492"/>
    <lineage>
        <taxon>Bacteria</taxon>
        <taxon>Pseudomonadati</taxon>
        <taxon>Pseudomonadota</taxon>
        <taxon>Alphaproteobacteria</taxon>
        <taxon>Rhodobacterales</taxon>
        <taxon>Paracoccaceae</taxon>
        <taxon>Pseudophaeobacter</taxon>
    </lineage>
</organism>
<evidence type="ECO:0000313" key="6">
    <source>
        <dbReference type="Proteomes" id="UP001441944"/>
    </source>
</evidence>
<gene>
    <name evidence="5" type="ORF">NBRC116598_31530</name>
</gene>
<evidence type="ECO:0000256" key="2">
    <source>
        <dbReference type="ARBA" id="ARBA00022729"/>
    </source>
</evidence>
<dbReference type="Proteomes" id="UP001441944">
    <property type="component" value="Unassembled WGS sequence"/>
</dbReference>
<protein>
    <submittedName>
        <fullName evidence="5">Imelysin family protein</fullName>
    </submittedName>
</protein>
<feature type="signal peptide" evidence="3">
    <location>
        <begin position="1"/>
        <end position="21"/>
    </location>
</feature>
<evidence type="ECO:0000256" key="1">
    <source>
        <dbReference type="ARBA" id="ARBA00004196"/>
    </source>
</evidence>
<dbReference type="CDD" id="cd14659">
    <property type="entry name" value="Imelysin-like_IPPA"/>
    <property type="match status" value="1"/>
</dbReference>
<feature type="chain" id="PRO_5045354094" evidence="3">
    <location>
        <begin position="22"/>
        <end position="334"/>
    </location>
</feature>
<evidence type="ECO:0000259" key="4">
    <source>
        <dbReference type="Pfam" id="PF09375"/>
    </source>
</evidence>
<dbReference type="InterPro" id="IPR034984">
    <property type="entry name" value="Imelysin-like_IPPA"/>
</dbReference>
<comment type="caution">
    <text evidence="5">The sequence shown here is derived from an EMBL/GenBank/DDBJ whole genome shotgun (WGS) entry which is preliminary data.</text>
</comment>